<keyword evidence="2" id="KW-0229">DNA integration</keyword>
<protein>
    <submittedName>
        <fullName evidence="6">Site-specific integrase</fullName>
    </submittedName>
</protein>
<dbReference type="GO" id="GO:0015074">
    <property type="term" value="P:DNA integration"/>
    <property type="evidence" value="ECO:0007669"/>
    <property type="project" value="UniProtKB-KW"/>
</dbReference>
<dbReference type="Proteomes" id="UP000261948">
    <property type="component" value="Unassembled WGS sequence"/>
</dbReference>
<feature type="domain" description="Tyr recombinase" evidence="5">
    <location>
        <begin position="168"/>
        <end position="391"/>
    </location>
</feature>
<dbReference type="PANTHER" id="PTHR30349:SF41">
    <property type="entry name" value="INTEGRASE_RECOMBINASE PROTEIN MJ0367-RELATED"/>
    <property type="match status" value="1"/>
</dbReference>
<dbReference type="CDD" id="cd00397">
    <property type="entry name" value="DNA_BRE_C"/>
    <property type="match status" value="1"/>
</dbReference>
<gene>
    <name evidence="6" type="ORF">DZC30_18870</name>
</gene>
<reference evidence="6 7" key="1">
    <citation type="submission" date="2018-08" db="EMBL/GenBank/DDBJ databases">
        <title>Comamonas testosteroni strain SWCO2.</title>
        <authorList>
            <person name="Jiang N."/>
            <person name="Zhang X.Z."/>
        </authorList>
    </citation>
    <scope>NUCLEOTIDE SEQUENCE [LARGE SCALE GENOMIC DNA]</scope>
    <source>
        <strain evidence="6 7">SWCO2</strain>
    </source>
</reference>
<dbReference type="InterPro" id="IPR050090">
    <property type="entry name" value="Tyrosine_recombinase_XerCD"/>
</dbReference>
<keyword evidence="4" id="KW-0233">DNA recombination</keyword>
<dbReference type="OrthoDB" id="8895916at2"/>
<evidence type="ECO:0000256" key="1">
    <source>
        <dbReference type="ARBA" id="ARBA00008857"/>
    </source>
</evidence>
<name>A0A373FCZ4_COMTE</name>
<evidence type="ECO:0000259" key="5">
    <source>
        <dbReference type="PROSITE" id="PS51898"/>
    </source>
</evidence>
<evidence type="ECO:0000256" key="3">
    <source>
        <dbReference type="ARBA" id="ARBA00023125"/>
    </source>
</evidence>
<dbReference type="GO" id="GO:0003677">
    <property type="term" value="F:DNA binding"/>
    <property type="evidence" value="ECO:0007669"/>
    <property type="project" value="UniProtKB-KW"/>
</dbReference>
<organism evidence="6 7">
    <name type="scientific">Comamonas testosteroni</name>
    <name type="common">Pseudomonas testosteroni</name>
    <dbReference type="NCBI Taxonomy" id="285"/>
    <lineage>
        <taxon>Bacteria</taxon>
        <taxon>Pseudomonadati</taxon>
        <taxon>Pseudomonadota</taxon>
        <taxon>Betaproteobacteria</taxon>
        <taxon>Burkholderiales</taxon>
        <taxon>Comamonadaceae</taxon>
        <taxon>Comamonas</taxon>
    </lineage>
</organism>
<dbReference type="PROSITE" id="PS51898">
    <property type="entry name" value="TYR_RECOMBINASE"/>
    <property type="match status" value="1"/>
</dbReference>
<dbReference type="AlphaFoldDB" id="A0A373FCZ4"/>
<dbReference type="SUPFAM" id="SSF56349">
    <property type="entry name" value="DNA breaking-rejoining enzymes"/>
    <property type="match status" value="1"/>
</dbReference>
<accession>A0A373FCZ4</accession>
<dbReference type="InterPro" id="IPR002104">
    <property type="entry name" value="Integrase_catalytic"/>
</dbReference>
<dbReference type="Pfam" id="PF00589">
    <property type="entry name" value="Phage_integrase"/>
    <property type="match status" value="1"/>
</dbReference>
<dbReference type="InterPro" id="IPR011010">
    <property type="entry name" value="DNA_brk_join_enz"/>
</dbReference>
<dbReference type="PANTHER" id="PTHR30349">
    <property type="entry name" value="PHAGE INTEGRASE-RELATED"/>
    <property type="match status" value="1"/>
</dbReference>
<dbReference type="EMBL" id="QURR01000029">
    <property type="protein sequence ID" value="RGE41372.1"/>
    <property type="molecule type" value="Genomic_DNA"/>
</dbReference>
<comment type="similarity">
    <text evidence="1">Belongs to the 'phage' integrase family.</text>
</comment>
<keyword evidence="7" id="KW-1185">Reference proteome</keyword>
<evidence type="ECO:0000313" key="6">
    <source>
        <dbReference type="EMBL" id="RGE41372.1"/>
    </source>
</evidence>
<evidence type="ECO:0000313" key="7">
    <source>
        <dbReference type="Proteomes" id="UP000261948"/>
    </source>
</evidence>
<sequence>MRNARVMLPMEEEGGYLGHSLTSVLDGETSLVIATAPVPATAAGVFDAWIAHTNKHARFGKESIDPSKSTSYAFIWRSWTKYLSYVLAVPTDSICGSSVLLATPINIAHFIANGPTSSKPSRSISKNTQKRYFTVLQRVYAFCVQQSWLEVSPVDDVAEQDRPDIENHEGHVLTHDQWIACTSRINELTRNDYEFRDRAILMLLFKHGLRPEEVRALSLQDFQTDITNQHILAIHAIRGPEQGRFLPLDAITAESVQSWMAVRSNLKVVKRTCQLLEKTAGNDEIRALCETMFVTEKKMGLSMVTLLTVVRSHIEKSCSSAGVEFPKRMGPQIIRNTRIVRWLTAGLDVQHVVKLAGLKNAKGLLHLRNSCTPEVIDRMQPARRRDDSTHQVNILQR</sequence>
<evidence type="ECO:0000256" key="4">
    <source>
        <dbReference type="ARBA" id="ARBA00023172"/>
    </source>
</evidence>
<dbReference type="GO" id="GO:0006310">
    <property type="term" value="P:DNA recombination"/>
    <property type="evidence" value="ECO:0007669"/>
    <property type="project" value="UniProtKB-KW"/>
</dbReference>
<comment type="caution">
    <text evidence="6">The sequence shown here is derived from an EMBL/GenBank/DDBJ whole genome shotgun (WGS) entry which is preliminary data.</text>
</comment>
<keyword evidence="3" id="KW-0238">DNA-binding</keyword>
<dbReference type="InterPro" id="IPR013762">
    <property type="entry name" value="Integrase-like_cat_sf"/>
</dbReference>
<proteinExistence type="inferred from homology"/>
<evidence type="ECO:0000256" key="2">
    <source>
        <dbReference type="ARBA" id="ARBA00022908"/>
    </source>
</evidence>
<dbReference type="Gene3D" id="1.10.443.10">
    <property type="entry name" value="Intergrase catalytic core"/>
    <property type="match status" value="1"/>
</dbReference>